<feature type="region of interest" description="Disordered" evidence="1">
    <location>
        <begin position="1"/>
        <end position="44"/>
    </location>
</feature>
<dbReference type="VEuPathDB" id="FungiDB:HpaG810416"/>
<name>M4BV75_HYAAE</name>
<evidence type="ECO:0000313" key="3">
    <source>
        <dbReference type="Proteomes" id="UP000011713"/>
    </source>
</evidence>
<organism evidence="2 3">
    <name type="scientific">Hyaloperonospora arabidopsidis (strain Emoy2)</name>
    <name type="common">Downy mildew agent</name>
    <name type="synonym">Peronospora arabidopsidis</name>
    <dbReference type="NCBI Taxonomy" id="559515"/>
    <lineage>
        <taxon>Eukaryota</taxon>
        <taxon>Sar</taxon>
        <taxon>Stramenopiles</taxon>
        <taxon>Oomycota</taxon>
        <taxon>Peronosporomycetes</taxon>
        <taxon>Peronosporales</taxon>
        <taxon>Peronosporaceae</taxon>
        <taxon>Hyaloperonospora</taxon>
    </lineage>
</organism>
<evidence type="ECO:0000256" key="1">
    <source>
        <dbReference type="SAM" id="MobiDB-lite"/>
    </source>
</evidence>
<proteinExistence type="predicted"/>
<sequence length="59" mass="6557">MDSKILLPSYDHETSPTAHQSVLATSDRRGKNWSGAEEEQLAKSRLHVSQSALYGTDKK</sequence>
<dbReference type="AlphaFoldDB" id="M4BV75"/>
<accession>M4BV75</accession>
<dbReference type="EMBL" id="JH597971">
    <property type="status" value="NOT_ANNOTATED_CDS"/>
    <property type="molecule type" value="Genomic_DNA"/>
</dbReference>
<dbReference type="InParanoid" id="M4BV75"/>
<dbReference type="Proteomes" id="UP000011713">
    <property type="component" value="Unassembled WGS sequence"/>
</dbReference>
<dbReference type="EnsemblProtists" id="HpaT810416">
    <property type="protein sequence ID" value="HpaP810416"/>
    <property type="gene ID" value="HpaG810416"/>
</dbReference>
<keyword evidence="3" id="KW-1185">Reference proteome</keyword>
<dbReference type="HOGENOM" id="CLU_2965745_0_0_1"/>
<feature type="compositionally biased region" description="Polar residues" evidence="1">
    <location>
        <begin position="15"/>
        <end position="24"/>
    </location>
</feature>
<reference evidence="2" key="2">
    <citation type="submission" date="2015-06" db="UniProtKB">
        <authorList>
            <consortium name="EnsemblProtists"/>
        </authorList>
    </citation>
    <scope>IDENTIFICATION</scope>
    <source>
        <strain evidence="2">Emoy2</strain>
    </source>
</reference>
<reference evidence="3" key="1">
    <citation type="journal article" date="2010" name="Science">
        <title>Signatures of adaptation to obligate biotrophy in the Hyaloperonospora arabidopsidis genome.</title>
        <authorList>
            <person name="Baxter L."/>
            <person name="Tripathy S."/>
            <person name="Ishaque N."/>
            <person name="Boot N."/>
            <person name="Cabral A."/>
            <person name="Kemen E."/>
            <person name="Thines M."/>
            <person name="Ah-Fong A."/>
            <person name="Anderson R."/>
            <person name="Badejoko W."/>
            <person name="Bittner-Eddy P."/>
            <person name="Boore J.L."/>
            <person name="Chibucos M.C."/>
            <person name="Coates M."/>
            <person name="Dehal P."/>
            <person name="Delehaunty K."/>
            <person name="Dong S."/>
            <person name="Downton P."/>
            <person name="Dumas B."/>
            <person name="Fabro G."/>
            <person name="Fronick C."/>
            <person name="Fuerstenberg S.I."/>
            <person name="Fulton L."/>
            <person name="Gaulin E."/>
            <person name="Govers F."/>
            <person name="Hughes L."/>
            <person name="Humphray S."/>
            <person name="Jiang R.H."/>
            <person name="Judelson H."/>
            <person name="Kamoun S."/>
            <person name="Kyung K."/>
            <person name="Meijer H."/>
            <person name="Minx P."/>
            <person name="Morris P."/>
            <person name="Nelson J."/>
            <person name="Phuntumart V."/>
            <person name="Qutob D."/>
            <person name="Rehmany A."/>
            <person name="Rougon-Cardoso A."/>
            <person name="Ryden P."/>
            <person name="Torto-Alalibo T."/>
            <person name="Studholme D."/>
            <person name="Wang Y."/>
            <person name="Win J."/>
            <person name="Wood J."/>
            <person name="Clifton S.W."/>
            <person name="Rogers J."/>
            <person name="Van den Ackerveken G."/>
            <person name="Jones J.D."/>
            <person name="McDowell J.M."/>
            <person name="Beynon J."/>
            <person name="Tyler B.M."/>
        </authorList>
    </citation>
    <scope>NUCLEOTIDE SEQUENCE [LARGE SCALE GENOMIC DNA]</scope>
    <source>
        <strain evidence="3">Emoy2</strain>
    </source>
</reference>
<evidence type="ECO:0000313" key="2">
    <source>
        <dbReference type="EnsemblProtists" id="HpaP810416"/>
    </source>
</evidence>
<protein>
    <submittedName>
        <fullName evidence="2">Uncharacterized protein</fullName>
    </submittedName>
</protein>